<dbReference type="EMBL" id="JANPWB010000013">
    <property type="protein sequence ID" value="KAJ1110505.1"/>
    <property type="molecule type" value="Genomic_DNA"/>
</dbReference>
<feature type="compositionally biased region" description="Polar residues" evidence="1">
    <location>
        <begin position="9"/>
        <end position="26"/>
    </location>
</feature>
<keyword evidence="3" id="KW-1185">Reference proteome</keyword>
<protein>
    <submittedName>
        <fullName evidence="2">Uncharacterized protein</fullName>
    </submittedName>
</protein>
<evidence type="ECO:0000313" key="2">
    <source>
        <dbReference type="EMBL" id="KAJ1110505.1"/>
    </source>
</evidence>
<accession>A0AAV7N3A8</accession>
<feature type="region of interest" description="Disordered" evidence="1">
    <location>
        <begin position="1"/>
        <end position="36"/>
    </location>
</feature>
<evidence type="ECO:0000256" key="1">
    <source>
        <dbReference type="SAM" id="MobiDB-lite"/>
    </source>
</evidence>
<name>A0AAV7N3A8_PLEWA</name>
<proteinExistence type="predicted"/>
<comment type="caution">
    <text evidence="2">The sequence shown here is derived from an EMBL/GenBank/DDBJ whole genome shotgun (WGS) entry which is preliminary data.</text>
</comment>
<dbReference type="AlphaFoldDB" id="A0AAV7N3A8"/>
<dbReference type="Proteomes" id="UP001066276">
    <property type="component" value="Chromosome 9"/>
</dbReference>
<evidence type="ECO:0000313" key="3">
    <source>
        <dbReference type="Proteomes" id="UP001066276"/>
    </source>
</evidence>
<sequence length="67" mass="7099">MGPRRTPQPGKQTKAPTAAPTKSSARASGAGAYVQTSSKLPILAQVQAYASEDKERKIHSDTVKFLS</sequence>
<reference evidence="2" key="1">
    <citation type="journal article" date="2022" name="bioRxiv">
        <title>Sequencing and chromosome-scale assembly of the giantPleurodeles waltlgenome.</title>
        <authorList>
            <person name="Brown T."/>
            <person name="Elewa A."/>
            <person name="Iarovenko S."/>
            <person name="Subramanian E."/>
            <person name="Araus A.J."/>
            <person name="Petzold A."/>
            <person name="Susuki M."/>
            <person name="Suzuki K.-i.T."/>
            <person name="Hayashi T."/>
            <person name="Toyoda A."/>
            <person name="Oliveira C."/>
            <person name="Osipova E."/>
            <person name="Leigh N.D."/>
            <person name="Simon A."/>
            <person name="Yun M.H."/>
        </authorList>
    </citation>
    <scope>NUCLEOTIDE SEQUENCE</scope>
    <source>
        <strain evidence="2">20211129_DDA</strain>
        <tissue evidence="2">Liver</tissue>
    </source>
</reference>
<organism evidence="2 3">
    <name type="scientific">Pleurodeles waltl</name>
    <name type="common">Iberian ribbed newt</name>
    <dbReference type="NCBI Taxonomy" id="8319"/>
    <lineage>
        <taxon>Eukaryota</taxon>
        <taxon>Metazoa</taxon>
        <taxon>Chordata</taxon>
        <taxon>Craniata</taxon>
        <taxon>Vertebrata</taxon>
        <taxon>Euteleostomi</taxon>
        <taxon>Amphibia</taxon>
        <taxon>Batrachia</taxon>
        <taxon>Caudata</taxon>
        <taxon>Salamandroidea</taxon>
        <taxon>Salamandridae</taxon>
        <taxon>Pleurodelinae</taxon>
        <taxon>Pleurodeles</taxon>
    </lineage>
</organism>
<gene>
    <name evidence="2" type="ORF">NDU88_007856</name>
</gene>